<keyword evidence="11" id="KW-1185">Reference proteome</keyword>
<dbReference type="GO" id="GO:0008519">
    <property type="term" value="F:ammonium channel activity"/>
    <property type="evidence" value="ECO:0007669"/>
    <property type="project" value="InterPro"/>
</dbReference>
<dbReference type="PANTHER" id="PTHR43029:SF10">
    <property type="entry name" value="AMMONIUM TRANSPORTER MEP2"/>
    <property type="match status" value="1"/>
</dbReference>
<feature type="transmembrane region" description="Helical" evidence="8">
    <location>
        <begin position="261"/>
        <end position="282"/>
    </location>
</feature>
<feature type="transmembrane region" description="Helical" evidence="8">
    <location>
        <begin position="317"/>
        <end position="339"/>
    </location>
</feature>
<dbReference type="PANTHER" id="PTHR43029">
    <property type="entry name" value="AMMONIUM TRANSPORTER MEP2"/>
    <property type="match status" value="1"/>
</dbReference>
<name>A0A2T0FFJ3_9ASCO</name>
<protein>
    <submittedName>
        <fullName evidence="10">Ammonium transporter 2</fullName>
    </submittedName>
</protein>
<keyword evidence="7" id="KW-0924">Ammonia transport</keyword>
<evidence type="ECO:0000256" key="7">
    <source>
        <dbReference type="ARBA" id="ARBA00023177"/>
    </source>
</evidence>
<feature type="transmembrane region" description="Helical" evidence="8">
    <location>
        <begin position="227"/>
        <end position="254"/>
    </location>
</feature>
<feature type="domain" description="Ammonium transporter AmtB-like" evidence="9">
    <location>
        <begin position="14"/>
        <end position="407"/>
    </location>
</feature>
<evidence type="ECO:0000313" key="10">
    <source>
        <dbReference type="EMBL" id="PRT53758.1"/>
    </source>
</evidence>
<comment type="caution">
    <text evidence="10">The sequence shown here is derived from an EMBL/GenBank/DDBJ whole genome shotgun (WGS) entry which is preliminary data.</text>
</comment>
<evidence type="ECO:0000256" key="1">
    <source>
        <dbReference type="ARBA" id="ARBA00004141"/>
    </source>
</evidence>
<evidence type="ECO:0000256" key="5">
    <source>
        <dbReference type="ARBA" id="ARBA00022989"/>
    </source>
</evidence>
<keyword evidence="3" id="KW-0813">Transport</keyword>
<accession>A0A2T0FFJ3</accession>
<keyword evidence="6 8" id="KW-0472">Membrane</keyword>
<dbReference type="InterPro" id="IPR029020">
    <property type="entry name" value="Ammonium/urea_transptr"/>
</dbReference>
<dbReference type="EMBL" id="NDIQ01000001">
    <property type="protein sequence ID" value="PRT53758.1"/>
    <property type="molecule type" value="Genomic_DNA"/>
</dbReference>
<evidence type="ECO:0000256" key="3">
    <source>
        <dbReference type="ARBA" id="ARBA00022448"/>
    </source>
</evidence>
<evidence type="ECO:0000259" key="9">
    <source>
        <dbReference type="Pfam" id="PF00909"/>
    </source>
</evidence>
<proteinExistence type="inferred from homology"/>
<feature type="transmembrane region" description="Helical" evidence="8">
    <location>
        <begin position="99"/>
        <end position="122"/>
    </location>
</feature>
<organism evidence="10 11">
    <name type="scientific">Wickerhamiella sorbophila</name>
    <dbReference type="NCBI Taxonomy" id="45607"/>
    <lineage>
        <taxon>Eukaryota</taxon>
        <taxon>Fungi</taxon>
        <taxon>Dikarya</taxon>
        <taxon>Ascomycota</taxon>
        <taxon>Saccharomycotina</taxon>
        <taxon>Dipodascomycetes</taxon>
        <taxon>Dipodascales</taxon>
        <taxon>Trichomonascaceae</taxon>
        <taxon>Wickerhamiella</taxon>
    </lineage>
</organism>
<feature type="transmembrane region" description="Helical" evidence="8">
    <location>
        <begin position="359"/>
        <end position="381"/>
    </location>
</feature>
<feature type="transmembrane region" description="Helical" evidence="8">
    <location>
        <begin position="288"/>
        <end position="305"/>
    </location>
</feature>
<evidence type="ECO:0000256" key="8">
    <source>
        <dbReference type="SAM" id="Phobius"/>
    </source>
</evidence>
<feature type="transmembrane region" description="Helical" evidence="8">
    <location>
        <begin position="46"/>
        <end position="68"/>
    </location>
</feature>
<sequence>MNEDELDQPSHIVFYLFIIFSVLMLQGGIALFYTGLTSGKAALTQAAYAVAGHVVTVLQFFIIGYSLVRTENSGILGNFVGGLKYTFFRNIAWDNTTEIITAVGPAFIHTGFAGVCCAIMFGAVHLRASMPPSLLFQFFWLTLVYCPAAYWAWNASGWANQWGVLDYAGGTVVHCVAGFTALAYASKLGTRLGYENYDMHPFNLLLVIIGTFMMIMGWIGFNGGATMAPSAIVLLAVTNTAISASAGGVTWLLLDHSFDGEWSLVGLCSGVVSGLVCITSGAAFVEPYAAIFFGAIGAFVCNLSTQVKFRLKIDDALDVFAVHGIGGFAGTILTGIFASPKLTENKGLVYGNFAQPFKQLVHIVVLIFYVLIVSNLILRLFEFLGLELRVDPDDERIGLDLAEHGETLLHNPSEPRAGVGMSSVAYDGSMNRYLKPNTNTSMVPTADTPLLDRMSREVSHL</sequence>
<keyword evidence="5 8" id="KW-1133">Transmembrane helix</keyword>
<comment type="subcellular location">
    <subcellularLocation>
        <location evidence="1">Membrane</location>
        <topology evidence="1">Multi-pass membrane protein</topology>
    </subcellularLocation>
</comment>
<dbReference type="Gene3D" id="1.10.3430.10">
    <property type="entry name" value="Ammonium transporter AmtB like domains"/>
    <property type="match status" value="1"/>
</dbReference>
<dbReference type="OrthoDB" id="534912at2759"/>
<dbReference type="SUPFAM" id="SSF111352">
    <property type="entry name" value="Ammonium transporter"/>
    <property type="match status" value="1"/>
</dbReference>
<dbReference type="InterPro" id="IPR001905">
    <property type="entry name" value="Ammonium_transpt"/>
</dbReference>
<feature type="transmembrane region" description="Helical" evidence="8">
    <location>
        <begin position="165"/>
        <end position="184"/>
    </location>
</feature>
<comment type="similarity">
    <text evidence="2">Belongs to the ammonia transporter channel (TC 1.A.11.2) family.</text>
</comment>
<evidence type="ECO:0000256" key="6">
    <source>
        <dbReference type="ARBA" id="ARBA00023136"/>
    </source>
</evidence>
<dbReference type="GeneID" id="36515127"/>
<gene>
    <name evidence="10" type="ORF">B9G98_01378</name>
</gene>
<keyword evidence="4 8" id="KW-0812">Transmembrane</keyword>
<dbReference type="GO" id="GO:0005886">
    <property type="term" value="C:plasma membrane"/>
    <property type="evidence" value="ECO:0007669"/>
    <property type="project" value="TreeGrafter"/>
</dbReference>
<feature type="transmembrane region" description="Helical" evidence="8">
    <location>
        <begin position="134"/>
        <end position="153"/>
    </location>
</feature>
<evidence type="ECO:0000256" key="2">
    <source>
        <dbReference type="ARBA" id="ARBA00005887"/>
    </source>
</evidence>
<feature type="transmembrane region" description="Helical" evidence="8">
    <location>
        <begin position="204"/>
        <end position="221"/>
    </location>
</feature>
<feature type="transmembrane region" description="Helical" evidence="8">
    <location>
        <begin position="12"/>
        <end position="34"/>
    </location>
</feature>
<evidence type="ECO:0000256" key="4">
    <source>
        <dbReference type="ARBA" id="ARBA00022692"/>
    </source>
</evidence>
<dbReference type="Pfam" id="PF00909">
    <property type="entry name" value="Ammonium_transp"/>
    <property type="match status" value="1"/>
</dbReference>
<dbReference type="STRING" id="45607.A0A2T0FFJ3"/>
<dbReference type="RefSeq" id="XP_024663704.1">
    <property type="nucleotide sequence ID" value="XM_024807936.1"/>
</dbReference>
<dbReference type="AlphaFoldDB" id="A0A2T0FFJ3"/>
<evidence type="ECO:0000313" key="11">
    <source>
        <dbReference type="Proteomes" id="UP000238350"/>
    </source>
</evidence>
<dbReference type="InterPro" id="IPR024041">
    <property type="entry name" value="NH4_transpt_AmtB-like_dom"/>
</dbReference>
<reference evidence="10 11" key="1">
    <citation type="submission" date="2017-04" db="EMBL/GenBank/DDBJ databases">
        <title>Genome sequencing of [Candida] sorbophila.</title>
        <authorList>
            <person name="Ahn J.O."/>
        </authorList>
    </citation>
    <scope>NUCLEOTIDE SEQUENCE [LARGE SCALE GENOMIC DNA]</scope>
    <source>
        <strain evidence="10 11">DS02</strain>
    </source>
</reference>
<dbReference type="Proteomes" id="UP000238350">
    <property type="component" value="Unassembled WGS sequence"/>
</dbReference>